<feature type="domain" description="Peptidoglycan binding-like" evidence="3">
    <location>
        <begin position="35"/>
        <end position="89"/>
    </location>
</feature>
<keyword evidence="7" id="KW-1185">Reference proteome</keyword>
<sequence length="151" mass="16883">MKKRSATMKNILTILFCLLICWMSASGVFAKGYKQDTHKVQKKLSALGYAPGPADGMMGNKTRKAIKKFQKSRGLKATGTLDSHTLNLLLNRTSNADRPTGKNNTPDKNKPHKQDPRSKVSKKQGQQKHSADQGRKDNENRKKEAPMKHKP</sequence>
<feature type="compositionally biased region" description="Basic and acidic residues" evidence="1">
    <location>
        <begin position="105"/>
        <end position="118"/>
    </location>
</feature>
<evidence type="ECO:0000259" key="3">
    <source>
        <dbReference type="Pfam" id="PF01471"/>
    </source>
</evidence>
<feature type="signal peptide" evidence="2">
    <location>
        <begin position="1"/>
        <end position="30"/>
    </location>
</feature>
<name>A0A328FD38_9BACT</name>
<dbReference type="Proteomes" id="UP000248798">
    <property type="component" value="Unassembled WGS sequence"/>
</dbReference>
<dbReference type="InterPro" id="IPR002477">
    <property type="entry name" value="Peptidoglycan-bd-like"/>
</dbReference>
<evidence type="ECO:0000256" key="2">
    <source>
        <dbReference type="SAM" id="SignalP"/>
    </source>
</evidence>
<dbReference type="Proteomes" id="UP000293902">
    <property type="component" value="Chromosome"/>
</dbReference>
<proteinExistence type="predicted"/>
<reference evidence="4 7" key="2">
    <citation type="submission" date="2019-02" db="EMBL/GenBank/DDBJ databases">
        <title>Complete genome sequence of Desulfobacter hydrogenophilus AcRS1.</title>
        <authorList>
            <person name="Marietou A."/>
            <person name="Lund M.B."/>
            <person name="Marshall I.P.G."/>
            <person name="Schreiber L."/>
            <person name="Jorgensen B."/>
        </authorList>
    </citation>
    <scope>NUCLEOTIDE SEQUENCE [LARGE SCALE GENOMIC DNA]</scope>
    <source>
        <strain evidence="4 7">AcRS1</strain>
    </source>
</reference>
<evidence type="ECO:0000313" key="6">
    <source>
        <dbReference type="Proteomes" id="UP000248798"/>
    </source>
</evidence>
<evidence type="ECO:0000313" key="4">
    <source>
        <dbReference type="EMBL" id="QBH15116.1"/>
    </source>
</evidence>
<dbReference type="Pfam" id="PF01471">
    <property type="entry name" value="PG_binding_1"/>
    <property type="match status" value="1"/>
</dbReference>
<dbReference type="EMBL" id="QLNI01000017">
    <property type="protein sequence ID" value="RAM02209.1"/>
    <property type="molecule type" value="Genomic_DNA"/>
</dbReference>
<feature type="compositionally biased region" description="Polar residues" evidence="1">
    <location>
        <begin position="80"/>
        <end position="104"/>
    </location>
</feature>
<dbReference type="SUPFAM" id="SSF47090">
    <property type="entry name" value="PGBD-like"/>
    <property type="match status" value="1"/>
</dbReference>
<feature type="chain" id="PRO_5030062931" evidence="2">
    <location>
        <begin position="31"/>
        <end position="151"/>
    </location>
</feature>
<protein>
    <submittedName>
        <fullName evidence="4">Peptidoglycan-binding protein</fullName>
    </submittedName>
</protein>
<evidence type="ECO:0000313" key="7">
    <source>
        <dbReference type="Proteomes" id="UP000293902"/>
    </source>
</evidence>
<accession>A0A328FD38</accession>
<dbReference type="InterPro" id="IPR036365">
    <property type="entry name" value="PGBD-like_sf"/>
</dbReference>
<gene>
    <name evidence="5" type="ORF">DO021_09705</name>
    <name evidence="4" type="ORF">EYB58_20635</name>
</gene>
<feature type="region of interest" description="Disordered" evidence="1">
    <location>
        <begin position="68"/>
        <end position="151"/>
    </location>
</feature>
<evidence type="ECO:0000256" key="1">
    <source>
        <dbReference type="SAM" id="MobiDB-lite"/>
    </source>
</evidence>
<dbReference type="OrthoDB" id="9808544at2"/>
<keyword evidence="2" id="KW-0732">Signal</keyword>
<dbReference type="Gene3D" id="1.10.101.10">
    <property type="entry name" value="PGBD-like superfamily/PGBD"/>
    <property type="match status" value="1"/>
</dbReference>
<organism evidence="5 6">
    <name type="scientific">Desulfobacter hydrogenophilus</name>
    <dbReference type="NCBI Taxonomy" id="2291"/>
    <lineage>
        <taxon>Bacteria</taxon>
        <taxon>Pseudomonadati</taxon>
        <taxon>Thermodesulfobacteriota</taxon>
        <taxon>Desulfobacteria</taxon>
        <taxon>Desulfobacterales</taxon>
        <taxon>Desulfobacteraceae</taxon>
        <taxon>Desulfobacter</taxon>
    </lineage>
</organism>
<dbReference type="AlphaFoldDB" id="A0A328FD38"/>
<evidence type="ECO:0000313" key="5">
    <source>
        <dbReference type="EMBL" id="RAM02209.1"/>
    </source>
</evidence>
<feature type="compositionally biased region" description="Basic and acidic residues" evidence="1">
    <location>
        <begin position="129"/>
        <end position="151"/>
    </location>
</feature>
<dbReference type="InterPro" id="IPR036366">
    <property type="entry name" value="PGBDSf"/>
</dbReference>
<dbReference type="EMBL" id="CP036313">
    <property type="protein sequence ID" value="QBH15116.1"/>
    <property type="molecule type" value="Genomic_DNA"/>
</dbReference>
<reference evidence="5 6" key="1">
    <citation type="submission" date="2018-06" db="EMBL/GenBank/DDBJ databases">
        <title>Complete Genome Sequence of Desulfobacter hydrogenophilus (DSM3380).</title>
        <authorList>
            <person name="Marietou A."/>
            <person name="Schreiber L."/>
            <person name="Marshall I."/>
            <person name="Jorgensen B."/>
        </authorList>
    </citation>
    <scope>NUCLEOTIDE SEQUENCE [LARGE SCALE GENOMIC DNA]</scope>
    <source>
        <strain evidence="5 6">DSM 3380</strain>
    </source>
</reference>